<gene>
    <name evidence="4" type="primary">LOC125779744</name>
</gene>
<dbReference type="PANTHER" id="PTHR46289:SF14">
    <property type="entry name" value="DUF4371 DOMAIN-CONTAINING PROTEIN"/>
    <property type="match status" value="1"/>
</dbReference>
<dbReference type="InterPro" id="IPR025398">
    <property type="entry name" value="DUF4371"/>
</dbReference>
<name>A0ABM3K668_BACDO</name>
<accession>A0ABM3K668</accession>
<dbReference type="InterPro" id="IPR008906">
    <property type="entry name" value="HATC_C_dom"/>
</dbReference>
<evidence type="ECO:0000313" key="3">
    <source>
        <dbReference type="Proteomes" id="UP001652620"/>
    </source>
</evidence>
<feature type="domain" description="HAT C-terminal dimerisation" evidence="1">
    <location>
        <begin position="458"/>
        <end position="516"/>
    </location>
</feature>
<dbReference type="PANTHER" id="PTHR46289">
    <property type="entry name" value="52 KDA REPRESSOR OF THE INHIBITOR OF THE PROTEIN KINASE-LIKE PROTEIN-RELATED"/>
    <property type="match status" value="1"/>
</dbReference>
<keyword evidence="3" id="KW-1185">Reference proteome</keyword>
<sequence>MPAENDGNFRALLRLAIDSGDENLKKHVETAAHSRTNNTKKIINRINKSQCFAIIADETTDVSGIEQFSICIRYVDRFENEEKLREDFLCFVPVEDTTGSGLANVLIDKLKELKLSFAHIRGQGYDGARSMSGHVKGCASVIQNLYPAALYVHCANHSLNLAIATSCKIPAIRNCIGSMKETVKLFRMSTKAGTLLKNLILESFPNSKQVRLLKFCETRWVEHLESLSLFNDLFPLICTALEELDAENLRSDLSKPHALLTAIQSPQFVIAMAILKPIFALSKHISLCLQQIDCDLSSCVAYANNLYAEISEMREDSEQSFKQIFESVKTIAAELDLEIKIPRLAKRQTNRDNYEGEPEEYYRRSIYIPFLDHFLDQINERFLKHRELLSKIENILPNKCINLDVIEMQETVRVLEKQWSADVEDPDDFVAEFRMWKRNWLNQTKRSKTFLDALNCCDAKIFKTVHRFLKIGATIPISVASSERSFSSLRRLKTYLRNKTGEARLNGMALLNIHRDIDVTEEEILNVMAQNKRRLDFNL</sequence>
<dbReference type="RefSeq" id="XP_049316972.1">
    <property type="nucleotide sequence ID" value="XM_049461015.1"/>
</dbReference>
<dbReference type="InterPro" id="IPR052958">
    <property type="entry name" value="IFN-induced_PKR_regulator"/>
</dbReference>
<dbReference type="Pfam" id="PF14291">
    <property type="entry name" value="DUF4371"/>
    <property type="match status" value="1"/>
</dbReference>
<feature type="domain" description="DUF4371" evidence="2">
    <location>
        <begin position="37"/>
        <end position="137"/>
    </location>
</feature>
<evidence type="ECO:0000259" key="2">
    <source>
        <dbReference type="Pfam" id="PF14291"/>
    </source>
</evidence>
<evidence type="ECO:0000259" key="1">
    <source>
        <dbReference type="Pfam" id="PF05699"/>
    </source>
</evidence>
<dbReference type="Pfam" id="PF05699">
    <property type="entry name" value="Dimer_Tnp_hAT"/>
    <property type="match status" value="1"/>
</dbReference>
<evidence type="ECO:0000313" key="4">
    <source>
        <dbReference type="RefSeq" id="XP_049316972.1"/>
    </source>
</evidence>
<proteinExistence type="predicted"/>
<dbReference type="InterPro" id="IPR012337">
    <property type="entry name" value="RNaseH-like_sf"/>
</dbReference>
<protein>
    <submittedName>
        <fullName evidence="4">52 kDa repressor of the inhibitor of the protein kinase-like</fullName>
    </submittedName>
</protein>
<reference evidence="4" key="1">
    <citation type="submission" date="2025-08" db="UniProtKB">
        <authorList>
            <consortium name="RefSeq"/>
        </authorList>
    </citation>
    <scope>IDENTIFICATION</scope>
    <source>
        <tissue evidence="4">Adult</tissue>
    </source>
</reference>
<dbReference type="SUPFAM" id="SSF53098">
    <property type="entry name" value="Ribonuclease H-like"/>
    <property type="match status" value="1"/>
</dbReference>
<dbReference type="Proteomes" id="UP001652620">
    <property type="component" value="Chromosome 6"/>
</dbReference>
<organism evidence="3 4">
    <name type="scientific">Bactrocera dorsalis</name>
    <name type="common">Oriental fruit fly</name>
    <name type="synonym">Dacus dorsalis</name>
    <dbReference type="NCBI Taxonomy" id="27457"/>
    <lineage>
        <taxon>Eukaryota</taxon>
        <taxon>Metazoa</taxon>
        <taxon>Ecdysozoa</taxon>
        <taxon>Arthropoda</taxon>
        <taxon>Hexapoda</taxon>
        <taxon>Insecta</taxon>
        <taxon>Pterygota</taxon>
        <taxon>Neoptera</taxon>
        <taxon>Endopterygota</taxon>
        <taxon>Diptera</taxon>
        <taxon>Brachycera</taxon>
        <taxon>Muscomorpha</taxon>
        <taxon>Tephritoidea</taxon>
        <taxon>Tephritidae</taxon>
        <taxon>Bactrocera</taxon>
        <taxon>Bactrocera</taxon>
    </lineage>
</organism>
<dbReference type="GeneID" id="125779744"/>